<feature type="transmembrane region" description="Helical" evidence="1">
    <location>
        <begin position="883"/>
        <end position="901"/>
    </location>
</feature>
<dbReference type="SUPFAM" id="SSF82866">
    <property type="entry name" value="Multidrug efflux transporter AcrB transmembrane domain"/>
    <property type="match status" value="2"/>
</dbReference>
<evidence type="ECO:0000256" key="1">
    <source>
        <dbReference type="SAM" id="Phobius"/>
    </source>
</evidence>
<keyword evidence="1" id="KW-0812">Transmembrane</keyword>
<dbReference type="SUPFAM" id="SSF82693">
    <property type="entry name" value="Multidrug efflux transporter AcrB pore domain, PN1, PN2, PC1 and PC2 subdomains"/>
    <property type="match status" value="3"/>
</dbReference>
<evidence type="ECO:0000313" key="2">
    <source>
        <dbReference type="EMBL" id="OWY27316.1"/>
    </source>
</evidence>
<feature type="transmembrane region" description="Helical" evidence="1">
    <location>
        <begin position="984"/>
        <end position="1006"/>
    </location>
</feature>
<name>A0A246WMU3_9BURK</name>
<feature type="transmembrane region" description="Helical" evidence="1">
    <location>
        <begin position="347"/>
        <end position="365"/>
    </location>
</feature>
<sequence>MWFTRISIGNPVLATMMMMAFVVLGLFSYQRMRVDQFPDITFPVVVVQTTYPGASPENVESDVTRKIEESVNTINGIDTLVSHSYEGLSVVIVQFDLTVDPALAAQDVREKVALVKAAFRKEVDEPRITRFDPADQPIFSISVSNAPEAPNATLRSLRELTTIADQVIKKRLENVRGVGSVTLVGGVKREINIYVKPAEMEALGVGVNQIVDAVKNENQELPTGAIRTLDAEKTVQVQGRVKNPEDFRRLIVARRGGQPVTLGQVANVVDGQEEQETLALYNGRRTLALDILKAQGQNTIDVADGLKRAMKEMEPSFQKLYPGVMLEVVKDGSRQIRTGVENVRRTLIEGALLTIVIVFLFLNSWRSTVITGLTLPVALIGTFLFMYMFGFTINMITLMALSLCVGLLIDDAIVVRENIVRHAGMKVHGKFKSHRAAAMEGTQEIGLAVLATTFSIVAVFLPVGFMGGIIGRFFHQFGVTVAAAVLISMFVSFTLDPMLSSIWPDPDAHGEHGRKAGWYDKSIGRVLQAFDRLVQWLSARYQEMLRWSLKHRVATLAIALATFFAGFALPATGLIGSEFVPQADYSETGVTFFTPVGSSLELTESKVRQVEAVLRQFPEVTDIYSTVNTGNAQGKNYATVFIRLKPRTQRTLTTGQMAPLLRDKLAQVAGITVTHVGTLDGVGGDNKQIRFSLLGPDLQQLARLSDQVQAQLRQIPGVVDLDSSLKAQKPTLSVEPRRDIGSDLGIGVAQLGNALSPLLAGEAASSWRGPDDENYDVNVRLSPKDRNTADDLSRLMLASTLTNADGSPRMVPLRQVAEIKDTLGANQINRRDLNREVELSANAQGRSAGQINAQIKTMLDGMHWPPGYRYQIGGSTKSMNESFGYAVGALALAIVFIYMILASQFASFLQPVAIMSSLPLTLIGVFLALMFFRSTLNMFSIIGFIMLMGLVTKNAILLVDFANQARREGMERGAALLEAAHVRLRPILMTTLAMVFGMVPLAFGVAEGSEQRAPMGQAVIGGIITSSLLTLVVVPVAYTYLDDLGAWFKRKWFGRDGADAAGGMRHDG</sequence>
<comment type="caution">
    <text evidence="2">The sequence shown here is derived from an EMBL/GenBank/DDBJ whole genome shotgun (WGS) entry which is preliminary data.</text>
</comment>
<dbReference type="GO" id="GO:0005886">
    <property type="term" value="C:plasma membrane"/>
    <property type="evidence" value="ECO:0007669"/>
    <property type="project" value="TreeGrafter"/>
</dbReference>
<dbReference type="AlphaFoldDB" id="A0A246WMU3"/>
<feature type="transmembrane region" description="Helical" evidence="1">
    <location>
        <begin position="385"/>
        <end position="409"/>
    </location>
</feature>
<dbReference type="PANTHER" id="PTHR32063:SF0">
    <property type="entry name" value="SWARMING MOTILITY PROTEIN SWRC"/>
    <property type="match status" value="1"/>
</dbReference>
<dbReference type="RefSeq" id="WP_088752268.1">
    <property type="nucleotide sequence ID" value="NZ_CP193789.1"/>
</dbReference>
<feature type="transmembrane region" description="Helical" evidence="1">
    <location>
        <begin position="12"/>
        <end position="29"/>
    </location>
</feature>
<dbReference type="Proteomes" id="UP000197596">
    <property type="component" value="Unassembled WGS sequence"/>
</dbReference>
<dbReference type="EMBL" id="NJGU01000011">
    <property type="protein sequence ID" value="OWY27316.1"/>
    <property type="molecule type" value="Genomic_DNA"/>
</dbReference>
<dbReference type="Gene3D" id="3.30.70.1440">
    <property type="entry name" value="Multidrug efflux transporter AcrB pore domain"/>
    <property type="match status" value="1"/>
</dbReference>
<keyword evidence="1" id="KW-0472">Membrane</keyword>
<feature type="transmembrane region" description="Helical" evidence="1">
    <location>
        <begin position="913"/>
        <end position="932"/>
    </location>
</feature>
<dbReference type="PANTHER" id="PTHR32063">
    <property type="match status" value="1"/>
</dbReference>
<dbReference type="Gene3D" id="3.30.70.1430">
    <property type="entry name" value="Multidrug efflux transporter AcrB pore domain"/>
    <property type="match status" value="2"/>
</dbReference>
<feature type="transmembrane region" description="Helical" evidence="1">
    <location>
        <begin position="473"/>
        <end position="495"/>
    </location>
</feature>
<reference evidence="2 3" key="1">
    <citation type="submission" date="2017-06" db="EMBL/GenBank/DDBJ databases">
        <title>Herbaspirillum phytohormonus sp. nov., isolated from the root nodule of Robinia pseudoacacia in lead-zinc mine.</title>
        <authorList>
            <person name="Fan M."/>
            <person name="Lin Y."/>
        </authorList>
    </citation>
    <scope>NUCLEOTIDE SEQUENCE [LARGE SCALE GENOMIC DNA]</scope>
    <source>
        <strain evidence="2 3">HZ10</strain>
    </source>
</reference>
<accession>A0A246WMU3</accession>
<proteinExistence type="predicted"/>
<feature type="transmembrane region" description="Helical" evidence="1">
    <location>
        <begin position="445"/>
        <end position="467"/>
    </location>
</feature>
<feature type="transmembrane region" description="Helical" evidence="1">
    <location>
        <begin position="553"/>
        <end position="576"/>
    </location>
</feature>
<dbReference type="SUPFAM" id="SSF82714">
    <property type="entry name" value="Multidrug efflux transporter AcrB TolC docking domain, DN and DC subdomains"/>
    <property type="match status" value="2"/>
</dbReference>
<dbReference type="Gene3D" id="1.20.1640.10">
    <property type="entry name" value="Multidrug efflux transporter AcrB transmembrane domain"/>
    <property type="match status" value="2"/>
</dbReference>
<dbReference type="Gene3D" id="3.30.70.1320">
    <property type="entry name" value="Multidrug efflux transporter AcrB pore domain like"/>
    <property type="match status" value="1"/>
</dbReference>
<keyword evidence="1" id="KW-1133">Transmembrane helix</keyword>
<evidence type="ECO:0000313" key="3">
    <source>
        <dbReference type="Proteomes" id="UP000197596"/>
    </source>
</evidence>
<dbReference type="InterPro" id="IPR001036">
    <property type="entry name" value="Acrflvin-R"/>
</dbReference>
<dbReference type="InterPro" id="IPR027463">
    <property type="entry name" value="AcrB_DN_DC_subdom"/>
</dbReference>
<dbReference type="Gene3D" id="3.30.2090.10">
    <property type="entry name" value="Multidrug efflux transporter AcrB TolC docking domain, DN and DC subdomains"/>
    <property type="match status" value="2"/>
</dbReference>
<dbReference type="PRINTS" id="PR00702">
    <property type="entry name" value="ACRIFLAVINRP"/>
</dbReference>
<protein>
    <submittedName>
        <fullName evidence="2">Nodulation protein NolG</fullName>
    </submittedName>
</protein>
<dbReference type="GO" id="GO:0042910">
    <property type="term" value="F:xenobiotic transmembrane transporter activity"/>
    <property type="evidence" value="ECO:0007669"/>
    <property type="project" value="TreeGrafter"/>
</dbReference>
<feature type="transmembrane region" description="Helical" evidence="1">
    <location>
        <begin position="1018"/>
        <end position="1041"/>
    </location>
</feature>
<feature type="transmembrane region" description="Helical" evidence="1">
    <location>
        <begin position="938"/>
        <end position="963"/>
    </location>
</feature>
<organism evidence="2 3">
    <name type="scientific">Herbaspirillum robiniae</name>
    <dbReference type="NCBI Taxonomy" id="2014887"/>
    <lineage>
        <taxon>Bacteria</taxon>
        <taxon>Pseudomonadati</taxon>
        <taxon>Pseudomonadota</taxon>
        <taxon>Betaproteobacteria</taxon>
        <taxon>Burkholderiales</taxon>
        <taxon>Oxalobacteraceae</taxon>
        <taxon>Herbaspirillum</taxon>
    </lineage>
</organism>
<gene>
    <name evidence="2" type="ORF">CEJ42_19875</name>
</gene>
<dbReference type="Pfam" id="PF00873">
    <property type="entry name" value="ACR_tran"/>
    <property type="match status" value="1"/>
</dbReference>